<keyword evidence="1" id="KW-0812">Transmembrane</keyword>
<dbReference type="Proteomes" id="UP000282433">
    <property type="component" value="Chromosome"/>
</dbReference>
<sequence length="54" mass="6540">MQHNQGKNDGHANVVSFIAMHFFFSISVYSFISYLKDRRRQKLTFNDKRSMRRK</sequence>
<name>A0A3S4IL04_KLEPN</name>
<proteinExistence type="predicted"/>
<keyword evidence="1" id="KW-1133">Transmembrane helix</keyword>
<dbReference type="AlphaFoldDB" id="A0A3S4IL04"/>
<evidence type="ECO:0000256" key="1">
    <source>
        <dbReference type="SAM" id="Phobius"/>
    </source>
</evidence>
<protein>
    <submittedName>
        <fullName evidence="2">Uncharacterized protein</fullName>
    </submittedName>
</protein>
<feature type="transmembrane region" description="Helical" evidence="1">
    <location>
        <begin position="12"/>
        <end position="32"/>
    </location>
</feature>
<dbReference type="NCBIfam" id="NF033853">
    <property type="entry name" value="KPN_two_small"/>
    <property type="match status" value="1"/>
</dbReference>
<gene>
    <name evidence="2" type="ORF">NCTC13635_01346</name>
</gene>
<keyword evidence="1" id="KW-0472">Membrane</keyword>
<accession>A0A3S4IL04</accession>
<dbReference type="EMBL" id="LR134162">
    <property type="protein sequence ID" value="VEB00494.1"/>
    <property type="molecule type" value="Genomic_DNA"/>
</dbReference>
<reference evidence="2 3" key="1">
    <citation type="submission" date="2018-12" db="EMBL/GenBank/DDBJ databases">
        <authorList>
            <consortium name="Pathogen Informatics"/>
        </authorList>
    </citation>
    <scope>NUCLEOTIDE SEQUENCE [LARGE SCALE GENOMIC DNA]</scope>
    <source>
        <strain evidence="2 3">NCTC13635</strain>
    </source>
</reference>
<evidence type="ECO:0000313" key="2">
    <source>
        <dbReference type="EMBL" id="VEB00494.1"/>
    </source>
</evidence>
<evidence type="ECO:0000313" key="3">
    <source>
        <dbReference type="Proteomes" id="UP000282433"/>
    </source>
</evidence>
<organism evidence="2 3">
    <name type="scientific">Klebsiella pneumoniae</name>
    <dbReference type="NCBI Taxonomy" id="573"/>
    <lineage>
        <taxon>Bacteria</taxon>
        <taxon>Pseudomonadati</taxon>
        <taxon>Pseudomonadota</taxon>
        <taxon>Gammaproteobacteria</taxon>
        <taxon>Enterobacterales</taxon>
        <taxon>Enterobacteriaceae</taxon>
        <taxon>Klebsiella/Raoultella group</taxon>
        <taxon>Klebsiella</taxon>
        <taxon>Klebsiella pneumoniae complex</taxon>
    </lineage>
</organism>
<dbReference type="InterPro" id="IPR049833">
    <property type="entry name" value="KPN01023-like"/>
</dbReference>